<evidence type="ECO:0000313" key="5">
    <source>
        <dbReference type="EMBL" id="RUQ75767.1"/>
    </source>
</evidence>
<gene>
    <name evidence="5" type="ORF">EJ913_01240</name>
</gene>
<organism evidence="5 6">
    <name type="scientific">Azospirillum doebereinerae</name>
    <dbReference type="NCBI Taxonomy" id="92933"/>
    <lineage>
        <taxon>Bacteria</taxon>
        <taxon>Pseudomonadati</taxon>
        <taxon>Pseudomonadota</taxon>
        <taxon>Alphaproteobacteria</taxon>
        <taxon>Rhodospirillales</taxon>
        <taxon>Azospirillaceae</taxon>
        <taxon>Azospirillum</taxon>
    </lineage>
</organism>
<proteinExistence type="predicted"/>
<feature type="region of interest" description="Disordered" evidence="3">
    <location>
        <begin position="205"/>
        <end position="226"/>
    </location>
</feature>
<protein>
    <recommendedName>
        <fullName evidence="4">HIRAN domain-containing protein</fullName>
    </recommendedName>
</protein>
<accession>A0A433JF48</accession>
<dbReference type="GO" id="GO:0016818">
    <property type="term" value="F:hydrolase activity, acting on acid anhydrides, in phosphorus-containing anhydrides"/>
    <property type="evidence" value="ECO:0007669"/>
    <property type="project" value="InterPro"/>
</dbReference>
<feature type="domain" description="HIRAN" evidence="4">
    <location>
        <begin position="57"/>
        <end position="105"/>
    </location>
</feature>
<comment type="caution">
    <text evidence="5">The sequence shown here is derived from an EMBL/GenBank/DDBJ whole genome shotgun (WGS) entry which is preliminary data.</text>
</comment>
<dbReference type="Gene3D" id="3.30.70.2330">
    <property type="match status" value="1"/>
</dbReference>
<dbReference type="InterPro" id="IPR014905">
    <property type="entry name" value="HIRAN"/>
</dbReference>
<evidence type="ECO:0000259" key="4">
    <source>
        <dbReference type="Pfam" id="PF08797"/>
    </source>
</evidence>
<dbReference type="GO" id="GO:0008270">
    <property type="term" value="F:zinc ion binding"/>
    <property type="evidence" value="ECO:0007669"/>
    <property type="project" value="InterPro"/>
</dbReference>
<evidence type="ECO:0000256" key="1">
    <source>
        <dbReference type="ARBA" id="ARBA00022723"/>
    </source>
</evidence>
<keyword evidence="6" id="KW-1185">Reference proteome</keyword>
<dbReference type="Pfam" id="PF08797">
    <property type="entry name" value="HIRAN"/>
    <property type="match status" value="1"/>
</dbReference>
<dbReference type="Proteomes" id="UP000280346">
    <property type="component" value="Unassembled WGS sequence"/>
</dbReference>
<dbReference type="OrthoDB" id="7432909at2"/>
<evidence type="ECO:0000256" key="2">
    <source>
        <dbReference type="ARBA" id="ARBA00022801"/>
    </source>
</evidence>
<evidence type="ECO:0000256" key="3">
    <source>
        <dbReference type="SAM" id="MobiDB-lite"/>
    </source>
</evidence>
<reference evidence="5 6" key="1">
    <citation type="submission" date="2018-12" db="EMBL/GenBank/DDBJ databases">
        <authorList>
            <person name="Yang Y."/>
        </authorList>
    </citation>
    <scope>NUCLEOTIDE SEQUENCE [LARGE SCALE GENOMIC DNA]</scope>
    <source>
        <strain evidence="5 6">GSF71</strain>
    </source>
</reference>
<dbReference type="EMBL" id="RZIJ01000001">
    <property type="protein sequence ID" value="RUQ75767.1"/>
    <property type="molecule type" value="Genomic_DNA"/>
</dbReference>
<name>A0A433JF48_9PROT</name>
<evidence type="ECO:0000313" key="6">
    <source>
        <dbReference type="Proteomes" id="UP000280346"/>
    </source>
</evidence>
<keyword evidence="2" id="KW-0378">Hydrolase</keyword>
<dbReference type="GO" id="GO:0003676">
    <property type="term" value="F:nucleic acid binding"/>
    <property type="evidence" value="ECO:0007669"/>
    <property type="project" value="InterPro"/>
</dbReference>
<keyword evidence="1" id="KW-0479">Metal-binding</keyword>
<dbReference type="AlphaFoldDB" id="A0A433JF48"/>
<sequence length="226" mass="25591">MSRATLTAHQLAALAAAAAVQHTDRPVGDLLHLFLAGGAHHDLGGLEEMGTLPGAWEPLALRRDPVNPYDRNAVEVWWPAGPWMIGFVPHRDAVHLAPLMDAGVVPRCWAYGANRNGRALWWRDRLLIDLPTGTVRPFRSQAEYQEGALEELWKEYPSGEWPQFPQPLNAALSIEAEQAFTRARRPRTRRRVVLERYARWWQSAQPAPPQRVRTGNSVRDDDDFWG</sequence>